<reference evidence="1" key="1">
    <citation type="submission" date="2016-06" db="UniProtKB">
        <authorList>
            <consortium name="WormBaseParasite"/>
        </authorList>
    </citation>
    <scope>IDENTIFICATION</scope>
</reference>
<organism evidence="1">
    <name type="scientific">Schistosoma curassoni</name>
    <dbReference type="NCBI Taxonomy" id="6186"/>
    <lineage>
        <taxon>Eukaryota</taxon>
        <taxon>Metazoa</taxon>
        <taxon>Spiralia</taxon>
        <taxon>Lophotrochozoa</taxon>
        <taxon>Platyhelminthes</taxon>
        <taxon>Trematoda</taxon>
        <taxon>Digenea</taxon>
        <taxon>Strigeidida</taxon>
        <taxon>Schistosomatoidea</taxon>
        <taxon>Schistosomatidae</taxon>
        <taxon>Schistosoma</taxon>
    </lineage>
</organism>
<evidence type="ECO:0000313" key="1">
    <source>
        <dbReference type="WBParaSite" id="SCUD_0002256601-mRNA-1"/>
    </source>
</evidence>
<accession>A0A183L5E8</accession>
<dbReference type="AlphaFoldDB" id="A0A183L5E8"/>
<proteinExistence type="predicted"/>
<sequence length="105" mass="12770">MNSVLRLHSYTIYKYTCYCHRKRKSVNDTNHLQHFIFQKYNKLSYLKGTHPIFLIFHINVLDDLMLSNNAVLMIMQENNLQWQIHIDVDSLWLLHDFDRKLHVPK</sequence>
<name>A0A183L5E8_9TREM</name>
<dbReference type="WBParaSite" id="SCUD_0002256601-mRNA-1">
    <property type="protein sequence ID" value="SCUD_0002256601-mRNA-1"/>
    <property type="gene ID" value="SCUD_0002256601"/>
</dbReference>
<protein>
    <submittedName>
        <fullName evidence="1">Uncharacterized protein</fullName>
    </submittedName>
</protein>